<name>A0AC60P2U0_IXOPE</name>
<comment type="caution">
    <text evidence="1">The sequence shown here is derived from an EMBL/GenBank/DDBJ whole genome shotgun (WGS) entry which is preliminary data.</text>
</comment>
<dbReference type="EMBL" id="JABSTQ010011240">
    <property type="protein sequence ID" value="KAG0413688.1"/>
    <property type="molecule type" value="Genomic_DNA"/>
</dbReference>
<protein>
    <submittedName>
        <fullName evidence="1">Uncharacterized protein</fullName>
    </submittedName>
</protein>
<gene>
    <name evidence="1" type="ORF">HPB47_009161</name>
</gene>
<proteinExistence type="predicted"/>
<organism evidence="1 2">
    <name type="scientific">Ixodes persulcatus</name>
    <name type="common">Taiga tick</name>
    <dbReference type="NCBI Taxonomy" id="34615"/>
    <lineage>
        <taxon>Eukaryota</taxon>
        <taxon>Metazoa</taxon>
        <taxon>Ecdysozoa</taxon>
        <taxon>Arthropoda</taxon>
        <taxon>Chelicerata</taxon>
        <taxon>Arachnida</taxon>
        <taxon>Acari</taxon>
        <taxon>Parasitiformes</taxon>
        <taxon>Ixodida</taxon>
        <taxon>Ixodoidea</taxon>
        <taxon>Ixodidae</taxon>
        <taxon>Ixodinae</taxon>
        <taxon>Ixodes</taxon>
    </lineage>
</organism>
<evidence type="ECO:0000313" key="2">
    <source>
        <dbReference type="Proteomes" id="UP000805193"/>
    </source>
</evidence>
<evidence type="ECO:0000313" key="1">
    <source>
        <dbReference type="EMBL" id="KAG0413688.1"/>
    </source>
</evidence>
<accession>A0AC60P2U0</accession>
<reference evidence="1 2" key="1">
    <citation type="journal article" date="2020" name="Cell">
        <title>Large-Scale Comparative Analyses of Tick Genomes Elucidate Their Genetic Diversity and Vector Capacities.</title>
        <authorList>
            <consortium name="Tick Genome and Microbiome Consortium (TIGMIC)"/>
            <person name="Jia N."/>
            <person name="Wang J."/>
            <person name="Shi W."/>
            <person name="Du L."/>
            <person name="Sun Y."/>
            <person name="Zhan W."/>
            <person name="Jiang J.F."/>
            <person name="Wang Q."/>
            <person name="Zhang B."/>
            <person name="Ji P."/>
            <person name="Bell-Sakyi L."/>
            <person name="Cui X.M."/>
            <person name="Yuan T.T."/>
            <person name="Jiang B.G."/>
            <person name="Yang W.F."/>
            <person name="Lam T.T."/>
            <person name="Chang Q.C."/>
            <person name="Ding S.J."/>
            <person name="Wang X.J."/>
            <person name="Zhu J.G."/>
            <person name="Ruan X.D."/>
            <person name="Zhao L."/>
            <person name="Wei J.T."/>
            <person name="Ye R.Z."/>
            <person name="Que T.C."/>
            <person name="Du C.H."/>
            <person name="Zhou Y.H."/>
            <person name="Cheng J.X."/>
            <person name="Dai P.F."/>
            <person name="Guo W.B."/>
            <person name="Han X.H."/>
            <person name="Huang E.J."/>
            <person name="Li L.F."/>
            <person name="Wei W."/>
            <person name="Gao Y.C."/>
            <person name="Liu J.Z."/>
            <person name="Shao H.Z."/>
            <person name="Wang X."/>
            <person name="Wang C.C."/>
            <person name="Yang T.C."/>
            <person name="Huo Q.B."/>
            <person name="Li W."/>
            <person name="Chen H.Y."/>
            <person name="Chen S.E."/>
            <person name="Zhou L.G."/>
            <person name="Ni X.B."/>
            <person name="Tian J.H."/>
            <person name="Sheng Y."/>
            <person name="Liu T."/>
            <person name="Pan Y.S."/>
            <person name="Xia L.Y."/>
            <person name="Li J."/>
            <person name="Zhao F."/>
            <person name="Cao W.C."/>
        </authorList>
    </citation>
    <scope>NUCLEOTIDE SEQUENCE [LARGE SCALE GENOMIC DNA]</scope>
    <source>
        <strain evidence="1">Iper-2018</strain>
    </source>
</reference>
<keyword evidence="2" id="KW-1185">Reference proteome</keyword>
<sequence>MNTPPLKLFHLRATEVAPPAKFAKNELLLSKTEARSTGIVEVQPDKEYRIPFVADGNSFSLEIHLPNAFPHECPVLRVSPPATHPMLDESYNVTGVPALTVFSMHVDLGRIIQGIIMEFQNHPPRLTAPLRATATFSPSPAVRGIYGGMKHPTASPPAGSPFKTSHAASQFSQLDGLTVSQLEELLRDECKLSEFVERLPEVVRSEEIKQQMVLQNEDLARRSLELKPIMEERKNSLLQKVDEVNTLKAEFEAGSEVFEVHQRAFHTSTLQDNLRVGAQAAEEESETVAQQFLDVPTRRHFDWETKFGSTASAISCGMFATPRRSAAAIVDPDLELGTPECPAELRRNALCTVGRGVD</sequence>
<dbReference type="Proteomes" id="UP000805193">
    <property type="component" value="Unassembled WGS sequence"/>
</dbReference>